<gene>
    <name evidence="4" type="ORF">K0T92_21085</name>
</gene>
<dbReference type="NCBIfam" id="TIGR02937">
    <property type="entry name" value="sigma70-ECF"/>
    <property type="match status" value="1"/>
</dbReference>
<accession>A0ABS7DBA1</accession>
<dbReference type="Pfam" id="PF08281">
    <property type="entry name" value="Sigma70_r4_2"/>
    <property type="match status" value="1"/>
</dbReference>
<proteinExistence type="predicted"/>
<dbReference type="InterPro" id="IPR032710">
    <property type="entry name" value="NTF2-like_dom_sf"/>
</dbReference>
<evidence type="ECO:0000256" key="1">
    <source>
        <dbReference type="ARBA" id="ARBA00011344"/>
    </source>
</evidence>
<dbReference type="InterPro" id="IPR007627">
    <property type="entry name" value="RNA_pol_sigma70_r2"/>
</dbReference>
<dbReference type="SUPFAM" id="SSF88659">
    <property type="entry name" value="Sigma3 and sigma4 domains of RNA polymerase sigma factors"/>
    <property type="match status" value="1"/>
</dbReference>
<keyword evidence="5" id="KW-1185">Reference proteome</keyword>
<dbReference type="InterPro" id="IPR052704">
    <property type="entry name" value="ECF_Sigma-70_Domain"/>
</dbReference>
<dbReference type="InterPro" id="IPR013249">
    <property type="entry name" value="RNA_pol_sigma70_r4_t2"/>
</dbReference>
<evidence type="ECO:0000313" key="4">
    <source>
        <dbReference type="EMBL" id="MBW7477215.1"/>
    </source>
</evidence>
<feature type="domain" description="RNA polymerase sigma-70 region 2" evidence="2">
    <location>
        <begin position="10"/>
        <end position="75"/>
    </location>
</feature>
<evidence type="ECO:0000313" key="5">
    <source>
        <dbReference type="Proteomes" id="UP000812277"/>
    </source>
</evidence>
<protein>
    <submittedName>
        <fullName evidence="4">RNA polymerase sigma-70 factor</fullName>
    </submittedName>
</protein>
<reference evidence="4 5" key="1">
    <citation type="submission" date="2021-07" db="EMBL/GenBank/DDBJ databases">
        <title>Paenibacillus radiodurans sp. nov., isolated from the southeastern edge of Tengger Desert.</title>
        <authorList>
            <person name="Zhang G."/>
        </authorList>
    </citation>
    <scope>NUCLEOTIDE SEQUENCE [LARGE SCALE GENOMIC DNA]</scope>
    <source>
        <strain evidence="4 5">DT7-4</strain>
    </source>
</reference>
<dbReference type="InterPro" id="IPR014284">
    <property type="entry name" value="RNA_pol_sigma-70_dom"/>
</dbReference>
<dbReference type="InterPro" id="IPR013325">
    <property type="entry name" value="RNA_pol_sigma_r2"/>
</dbReference>
<dbReference type="NCBIfam" id="NF007214">
    <property type="entry name" value="PRK09636.1"/>
    <property type="match status" value="1"/>
</dbReference>
<sequence length="303" mass="33957">MEQTSFSEQMYTTYKTLLFTLAYRMLGSVMDAEDIVQETFISLNGVEPERIDNIKSYLCRMVTNRCIDRLRSAQKQRETYIGPWLPEPLVTEQNDSSDPYRAYAQQESLSTAYLLLLQQLSAVERAVFLLREVLQYDYEEIAEIVGKSGTNCRQIFHRAKRRIGNQTLLQEGEESVLPPKMAAQDEGAAGTINQFIEALAIGDIGQILNLLSSEAILYSDGGGKVRAAINPILGADRVLRFLTGIRAKVTEGFSFKKTVVNGLPGIVTYVDGHIRSVYSFGQENNVVTAIYIVNNPDKLKNVH</sequence>
<feature type="domain" description="RNA polymerase sigma factor 70 region 4 type 2" evidence="3">
    <location>
        <begin position="112"/>
        <end position="163"/>
    </location>
</feature>
<dbReference type="Pfam" id="PF04542">
    <property type="entry name" value="Sigma70_r2"/>
    <property type="match status" value="1"/>
</dbReference>
<organism evidence="4 5">
    <name type="scientific">Paenibacillus oenotherae</name>
    <dbReference type="NCBI Taxonomy" id="1435645"/>
    <lineage>
        <taxon>Bacteria</taxon>
        <taxon>Bacillati</taxon>
        <taxon>Bacillota</taxon>
        <taxon>Bacilli</taxon>
        <taxon>Bacillales</taxon>
        <taxon>Paenibacillaceae</taxon>
        <taxon>Paenibacillus</taxon>
    </lineage>
</organism>
<dbReference type="InterPro" id="IPR013324">
    <property type="entry name" value="RNA_pol_sigma_r3/r4-like"/>
</dbReference>
<evidence type="ECO:0000259" key="3">
    <source>
        <dbReference type="Pfam" id="PF08281"/>
    </source>
</evidence>
<dbReference type="NCBIfam" id="TIGR02957">
    <property type="entry name" value="SigX4"/>
    <property type="match status" value="1"/>
</dbReference>
<name>A0ABS7DBA1_9BACL</name>
<dbReference type="SUPFAM" id="SSF88946">
    <property type="entry name" value="Sigma2 domain of RNA polymerase sigma factors"/>
    <property type="match status" value="1"/>
</dbReference>
<comment type="subunit">
    <text evidence="1">Interacts transiently with the RNA polymerase catalytic core formed by RpoA, RpoB, RpoC and RpoZ (2 alpha, 1 beta, 1 beta' and 1 omega subunit) to form the RNA polymerase holoenzyme that can initiate transcription.</text>
</comment>
<dbReference type="PANTHER" id="PTHR30173">
    <property type="entry name" value="SIGMA 19 FACTOR"/>
    <property type="match status" value="1"/>
</dbReference>
<evidence type="ECO:0000259" key="2">
    <source>
        <dbReference type="Pfam" id="PF04542"/>
    </source>
</evidence>
<dbReference type="PANTHER" id="PTHR30173:SF36">
    <property type="entry name" value="ECF RNA POLYMERASE SIGMA FACTOR SIGJ"/>
    <property type="match status" value="1"/>
</dbReference>
<dbReference type="Gene3D" id="1.10.1740.10">
    <property type="match status" value="1"/>
</dbReference>
<comment type="caution">
    <text evidence="4">The sequence shown here is derived from an EMBL/GenBank/DDBJ whole genome shotgun (WGS) entry which is preliminary data.</text>
</comment>
<dbReference type="InterPro" id="IPR036388">
    <property type="entry name" value="WH-like_DNA-bd_sf"/>
</dbReference>
<dbReference type="InterPro" id="IPR014303">
    <property type="entry name" value="RNA_pol_sigma-70_ECF"/>
</dbReference>
<dbReference type="RefSeq" id="WP_219874484.1">
    <property type="nucleotide sequence ID" value="NZ_JAHZIJ010000021.1"/>
</dbReference>
<dbReference type="SUPFAM" id="SSF54427">
    <property type="entry name" value="NTF2-like"/>
    <property type="match status" value="1"/>
</dbReference>
<dbReference type="Gene3D" id="1.10.10.10">
    <property type="entry name" value="Winged helix-like DNA-binding domain superfamily/Winged helix DNA-binding domain"/>
    <property type="match status" value="1"/>
</dbReference>
<dbReference type="EMBL" id="JAHZIJ010000021">
    <property type="protein sequence ID" value="MBW7477215.1"/>
    <property type="molecule type" value="Genomic_DNA"/>
</dbReference>
<dbReference type="Proteomes" id="UP000812277">
    <property type="component" value="Unassembled WGS sequence"/>
</dbReference>